<dbReference type="PANTHER" id="PTHR23407">
    <property type="entry name" value="ATPASE INHIBITOR/5-FORMYLTETRAHYDROFOLATE CYCLO-LIGASE"/>
    <property type="match status" value="1"/>
</dbReference>
<evidence type="ECO:0000256" key="2">
    <source>
        <dbReference type="ARBA" id="ARBA00022741"/>
    </source>
</evidence>
<evidence type="ECO:0000313" key="5">
    <source>
        <dbReference type="EMBL" id="MBW8192679.1"/>
    </source>
</evidence>
<dbReference type="Pfam" id="PF01812">
    <property type="entry name" value="5-FTHF_cyc-lig"/>
    <property type="match status" value="1"/>
</dbReference>
<dbReference type="NCBIfam" id="TIGR02727">
    <property type="entry name" value="MTHFS_bact"/>
    <property type="match status" value="1"/>
</dbReference>
<dbReference type="InterPro" id="IPR024185">
    <property type="entry name" value="FTHF_cligase-like_sf"/>
</dbReference>
<dbReference type="Proteomes" id="UP001166251">
    <property type="component" value="Unassembled WGS sequence"/>
</dbReference>
<keyword evidence="4" id="KW-0460">Magnesium</keyword>
<comment type="caution">
    <text evidence="5">The sequence shown here is derived from an EMBL/GenBank/DDBJ whole genome shotgun (WGS) entry which is preliminary data.</text>
</comment>
<comment type="catalytic activity">
    <reaction evidence="4">
        <text>(6S)-5-formyl-5,6,7,8-tetrahydrofolate + ATP = (6R)-5,10-methenyltetrahydrofolate + ADP + phosphate</text>
        <dbReference type="Rhea" id="RHEA:10488"/>
        <dbReference type="ChEBI" id="CHEBI:30616"/>
        <dbReference type="ChEBI" id="CHEBI:43474"/>
        <dbReference type="ChEBI" id="CHEBI:57455"/>
        <dbReference type="ChEBI" id="CHEBI:57457"/>
        <dbReference type="ChEBI" id="CHEBI:456216"/>
        <dbReference type="EC" id="6.3.3.2"/>
    </reaction>
</comment>
<keyword evidence="5" id="KW-0436">Ligase</keyword>
<dbReference type="GO" id="GO:0030272">
    <property type="term" value="F:5-formyltetrahydrofolate cyclo-ligase activity"/>
    <property type="evidence" value="ECO:0007669"/>
    <property type="project" value="UniProtKB-EC"/>
</dbReference>
<sequence length="195" mass="22128">MAERAALRKLLRQKRQALSATEQQSASVQLEQQLIQLPQIQAAKTIAVYLANDGEIDLTRFCHWCWHHDKQLCLPVLHPFSKHHLLFLNYQPNSPMHRNRFGIFEPELAAPQVVPLEQLDTILLPLVGFDGDANRLGMGGGFYDRTLAHWQLQRHVNAALIGVAHDCQQVPELPIASWDVPLDIIVTPSTYHRAL</sequence>
<evidence type="ECO:0000313" key="6">
    <source>
        <dbReference type="Proteomes" id="UP001166251"/>
    </source>
</evidence>
<gene>
    <name evidence="5" type="ORF">K0504_16695</name>
</gene>
<dbReference type="EMBL" id="JAHZSS010000026">
    <property type="protein sequence ID" value="MBW8192679.1"/>
    <property type="molecule type" value="Genomic_DNA"/>
</dbReference>
<dbReference type="InterPro" id="IPR002698">
    <property type="entry name" value="FTHF_cligase"/>
</dbReference>
<accession>A0ABS7EK09</accession>
<evidence type="ECO:0000256" key="4">
    <source>
        <dbReference type="RuleBase" id="RU361279"/>
    </source>
</evidence>
<keyword evidence="2 4" id="KW-0547">Nucleotide-binding</keyword>
<protein>
    <recommendedName>
        <fullName evidence="4">5-formyltetrahydrofolate cyclo-ligase</fullName>
        <ecNumber evidence="4">6.3.3.2</ecNumber>
    </recommendedName>
</protein>
<dbReference type="Gene3D" id="3.40.50.10420">
    <property type="entry name" value="NagB/RpiA/CoA transferase-like"/>
    <property type="match status" value="1"/>
</dbReference>
<keyword evidence="4" id="KW-0479">Metal-binding</keyword>
<reference evidence="5" key="1">
    <citation type="submission" date="2021-07" db="EMBL/GenBank/DDBJ databases">
        <title>Neiella marina sp. nov., isolated from the intestinal content of sea cucumber Apostichopus japonicus.</title>
        <authorList>
            <person name="Bai X."/>
        </authorList>
    </citation>
    <scope>NUCLEOTIDE SEQUENCE</scope>
    <source>
        <strain evidence="5">126</strain>
    </source>
</reference>
<dbReference type="EC" id="6.3.3.2" evidence="4"/>
<dbReference type="PIRSF" id="PIRSF006806">
    <property type="entry name" value="FTHF_cligase"/>
    <property type="match status" value="1"/>
</dbReference>
<evidence type="ECO:0000256" key="3">
    <source>
        <dbReference type="ARBA" id="ARBA00022840"/>
    </source>
</evidence>
<keyword evidence="6" id="KW-1185">Reference proteome</keyword>
<evidence type="ECO:0000256" key="1">
    <source>
        <dbReference type="ARBA" id="ARBA00010638"/>
    </source>
</evidence>
<comment type="similarity">
    <text evidence="1 4">Belongs to the 5-formyltetrahydrofolate cyclo-ligase family.</text>
</comment>
<proteinExistence type="inferred from homology"/>
<name>A0ABS7EK09_9GAMM</name>
<dbReference type="InterPro" id="IPR037171">
    <property type="entry name" value="NagB/RpiA_transferase-like"/>
</dbReference>
<dbReference type="PANTHER" id="PTHR23407:SF1">
    <property type="entry name" value="5-FORMYLTETRAHYDROFOLATE CYCLO-LIGASE"/>
    <property type="match status" value="1"/>
</dbReference>
<dbReference type="SUPFAM" id="SSF100950">
    <property type="entry name" value="NagB/RpiA/CoA transferase-like"/>
    <property type="match status" value="1"/>
</dbReference>
<keyword evidence="3 4" id="KW-0067">ATP-binding</keyword>
<organism evidence="5 6">
    <name type="scientific">Neiella holothuriorum</name>
    <dbReference type="NCBI Taxonomy" id="2870530"/>
    <lineage>
        <taxon>Bacteria</taxon>
        <taxon>Pseudomonadati</taxon>
        <taxon>Pseudomonadota</taxon>
        <taxon>Gammaproteobacteria</taxon>
        <taxon>Alteromonadales</taxon>
        <taxon>Echinimonadaceae</taxon>
        <taxon>Neiella</taxon>
    </lineage>
</organism>
<comment type="cofactor">
    <cofactor evidence="4">
        <name>Mg(2+)</name>
        <dbReference type="ChEBI" id="CHEBI:18420"/>
    </cofactor>
</comment>